<organism evidence="4 5">
    <name type="scientific">Scopulibacillus daqui</name>
    <dbReference type="NCBI Taxonomy" id="1469162"/>
    <lineage>
        <taxon>Bacteria</taxon>
        <taxon>Bacillati</taxon>
        <taxon>Bacillota</taxon>
        <taxon>Bacilli</taxon>
        <taxon>Bacillales</taxon>
        <taxon>Sporolactobacillaceae</taxon>
        <taxon>Scopulibacillus</taxon>
    </lineage>
</organism>
<evidence type="ECO:0000256" key="2">
    <source>
        <dbReference type="ARBA" id="ARBA00022679"/>
    </source>
</evidence>
<keyword evidence="2" id="KW-0808">Transferase</keyword>
<dbReference type="CDD" id="cd02440">
    <property type="entry name" value="AdoMet_MTases"/>
    <property type="match status" value="1"/>
</dbReference>
<dbReference type="Pfam" id="PF13649">
    <property type="entry name" value="Methyltransf_25"/>
    <property type="match status" value="1"/>
</dbReference>
<evidence type="ECO:0000256" key="1">
    <source>
        <dbReference type="ARBA" id="ARBA00022603"/>
    </source>
</evidence>
<dbReference type="Proteomes" id="UP000808914">
    <property type="component" value="Unassembled WGS sequence"/>
</dbReference>
<name>A0ABS2Q0K0_9BACL</name>
<dbReference type="InterPro" id="IPR041698">
    <property type="entry name" value="Methyltransf_25"/>
</dbReference>
<accession>A0ABS2Q0K0</accession>
<dbReference type="PANTHER" id="PTHR43861:SF1">
    <property type="entry name" value="TRANS-ACONITATE 2-METHYLTRANSFERASE"/>
    <property type="match status" value="1"/>
</dbReference>
<dbReference type="Gene3D" id="3.40.50.150">
    <property type="entry name" value="Vaccinia Virus protein VP39"/>
    <property type="match status" value="1"/>
</dbReference>
<comment type="caution">
    <text evidence="4">The sequence shown here is derived from an EMBL/GenBank/DDBJ whole genome shotgun (WGS) entry which is preliminary data.</text>
</comment>
<reference evidence="4 5" key="1">
    <citation type="submission" date="2021-01" db="EMBL/GenBank/DDBJ databases">
        <title>Genomic Encyclopedia of Type Strains, Phase IV (KMG-IV): sequencing the most valuable type-strain genomes for metagenomic binning, comparative biology and taxonomic classification.</title>
        <authorList>
            <person name="Goeker M."/>
        </authorList>
    </citation>
    <scope>NUCLEOTIDE SEQUENCE [LARGE SCALE GENOMIC DNA]</scope>
    <source>
        <strain evidence="4 5">DSM 28236</strain>
    </source>
</reference>
<sequence length="246" mass="28824">MAYEHFALIYDQLMSEAPYGKWVNWIKQTAEKYHCPGRKVLELGCGTGEISLLLTKEGYDVTGLDLSEDMLSIAQEKIIRNDCCIQLYQQDMRDFCLSDKFDMVIVCCDSLNYLKNMDEVKSTFKNVFDHLNDEGLFLFDVHSLHKINNIFQNQQFSLAEEEISYIWGCYPGEEPHSVFHELTFFQRKPSGLYERFDETHYERSFSVDEYSQALKDSGFDILDITADFTHRKPQPDSERIFFSVKK</sequence>
<dbReference type="Gene3D" id="2.20.25.110">
    <property type="entry name" value="S-adenosyl-L-methionine-dependent methyltransferases"/>
    <property type="match status" value="1"/>
</dbReference>
<keyword evidence="1" id="KW-0489">Methyltransferase</keyword>
<proteinExistence type="predicted"/>
<evidence type="ECO:0000259" key="3">
    <source>
        <dbReference type="Pfam" id="PF13649"/>
    </source>
</evidence>
<dbReference type="RefSeq" id="WP_205003740.1">
    <property type="nucleotide sequence ID" value="NZ_JBHLTV010000030.1"/>
</dbReference>
<dbReference type="EMBL" id="JAFBER010000012">
    <property type="protein sequence ID" value="MBM7645824.1"/>
    <property type="molecule type" value="Genomic_DNA"/>
</dbReference>
<protein>
    <submittedName>
        <fullName evidence="4">Cyclopropane fatty-acyl-phospholipid synthase-like methyltransferase</fullName>
    </submittedName>
</protein>
<dbReference type="PANTHER" id="PTHR43861">
    <property type="entry name" value="TRANS-ACONITATE 2-METHYLTRANSFERASE-RELATED"/>
    <property type="match status" value="1"/>
</dbReference>
<keyword evidence="5" id="KW-1185">Reference proteome</keyword>
<feature type="domain" description="Methyltransferase" evidence="3">
    <location>
        <begin position="40"/>
        <end position="135"/>
    </location>
</feature>
<dbReference type="SUPFAM" id="SSF53335">
    <property type="entry name" value="S-adenosyl-L-methionine-dependent methyltransferases"/>
    <property type="match status" value="1"/>
</dbReference>
<dbReference type="InterPro" id="IPR029063">
    <property type="entry name" value="SAM-dependent_MTases_sf"/>
</dbReference>
<evidence type="ECO:0000313" key="5">
    <source>
        <dbReference type="Proteomes" id="UP000808914"/>
    </source>
</evidence>
<gene>
    <name evidence="4" type="ORF">JOD45_002043</name>
</gene>
<evidence type="ECO:0000313" key="4">
    <source>
        <dbReference type="EMBL" id="MBM7645824.1"/>
    </source>
</evidence>